<organism evidence="12 13">
    <name type="scientific">Knipowitschia caucasica</name>
    <name type="common">Caucasian dwarf goby</name>
    <name type="synonym">Pomatoschistus caucasicus</name>
    <dbReference type="NCBI Taxonomy" id="637954"/>
    <lineage>
        <taxon>Eukaryota</taxon>
        <taxon>Metazoa</taxon>
        <taxon>Chordata</taxon>
        <taxon>Craniata</taxon>
        <taxon>Vertebrata</taxon>
        <taxon>Euteleostomi</taxon>
        <taxon>Actinopterygii</taxon>
        <taxon>Neopterygii</taxon>
        <taxon>Teleostei</taxon>
        <taxon>Neoteleostei</taxon>
        <taxon>Acanthomorphata</taxon>
        <taxon>Gobiaria</taxon>
        <taxon>Gobiiformes</taxon>
        <taxon>Gobioidei</taxon>
        <taxon>Gobiidae</taxon>
        <taxon>Gobiinae</taxon>
        <taxon>Knipowitschia</taxon>
    </lineage>
</organism>
<evidence type="ECO:0000256" key="1">
    <source>
        <dbReference type="ARBA" id="ARBA00004389"/>
    </source>
</evidence>
<dbReference type="Proteomes" id="UP001497482">
    <property type="component" value="Chromosome 4"/>
</dbReference>
<dbReference type="GO" id="GO:0036502">
    <property type="term" value="C:Derlin-1-VIMP complex"/>
    <property type="evidence" value="ECO:0007669"/>
    <property type="project" value="TreeGrafter"/>
</dbReference>
<name>A0AAV2LMY7_KNICA</name>
<evidence type="ECO:0000256" key="9">
    <source>
        <dbReference type="ARBA" id="ARBA00023136"/>
    </source>
</evidence>
<dbReference type="AlphaFoldDB" id="A0AAV2LMY7"/>
<comment type="similarity">
    <text evidence="3">Belongs to the selenoprotein S family.</text>
</comment>
<evidence type="ECO:0000256" key="6">
    <source>
        <dbReference type="ARBA" id="ARBA00022824"/>
    </source>
</evidence>
<feature type="transmembrane region" description="Helical" evidence="11">
    <location>
        <begin position="91"/>
        <end position="110"/>
    </location>
</feature>
<evidence type="ECO:0000256" key="8">
    <source>
        <dbReference type="ARBA" id="ARBA00022989"/>
    </source>
</evidence>
<feature type="compositionally biased region" description="Basic and acidic residues" evidence="10">
    <location>
        <begin position="161"/>
        <end position="178"/>
    </location>
</feature>
<evidence type="ECO:0000256" key="10">
    <source>
        <dbReference type="SAM" id="MobiDB-lite"/>
    </source>
</evidence>
<dbReference type="PANTHER" id="PTHR28621:SF1">
    <property type="entry name" value="SELENOPROTEIN S"/>
    <property type="match status" value="1"/>
</dbReference>
<dbReference type="GO" id="GO:0030970">
    <property type="term" value="P:retrograde protein transport, ER to cytosol"/>
    <property type="evidence" value="ECO:0007669"/>
    <property type="project" value="TreeGrafter"/>
</dbReference>
<evidence type="ECO:0000256" key="2">
    <source>
        <dbReference type="ARBA" id="ARBA00004496"/>
    </source>
</evidence>
<keyword evidence="7" id="KW-0712">Selenocysteine</keyword>
<dbReference type="EMBL" id="OZ035826">
    <property type="protein sequence ID" value="CAL1603344.1"/>
    <property type="molecule type" value="Genomic_DNA"/>
</dbReference>
<evidence type="ECO:0008006" key="14">
    <source>
        <dbReference type="Google" id="ProtNLM"/>
    </source>
</evidence>
<dbReference type="GO" id="GO:0036513">
    <property type="term" value="C:Derlin-1 retrotranslocation complex"/>
    <property type="evidence" value="ECO:0007669"/>
    <property type="project" value="TreeGrafter"/>
</dbReference>
<dbReference type="InterPro" id="IPR009703">
    <property type="entry name" value="Selenoprotein_S"/>
</dbReference>
<evidence type="ECO:0000256" key="11">
    <source>
        <dbReference type="SAM" id="Phobius"/>
    </source>
</evidence>
<sequence>MPLPHTPRRTGALSQDGVGLAHVIRKQTETCAVRWYQQSDPNPWSEPQTGPFPAEMDEPAELPPVEQNHRPLRNQDLGELSATVQEVLSLYGWYLLAATALFYLLIQYIVKKSQSEDGTRSAPQLSHQDALLVAKRQEALEAARMRMQEELDAKAAIFKEKQKQQEEEKRRQKIEVWESMKQGKSCKGNASQSTEEDLSTTVVKRKTDKKPLRSPDYNPLSGDGGGACAWRPGRRGPSAGG</sequence>
<accession>A0AAV2LMY7</accession>
<keyword evidence="4" id="KW-0963">Cytoplasm</keyword>
<gene>
    <name evidence="12" type="ORF">KC01_LOCUS31036</name>
</gene>
<dbReference type="Gene3D" id="6.10.250.2950">
    <property type="match status" value="1"/>
</dbReference>
<dbReference type="Pfam" id="PF06936">
    <property type="entry name" value="Selenoprotein_S"/>
    <property type="match status" value="1"/>
</dbReference>
<feature type="region of interest" description="Disordered" evidence="10">
    <location>
        <begin position="38"/>
        <end position="59"/>
    </location>
</feature>
<keyword evidence="5 11" id="KW-0812">Transmembrane</keyword>
<keyword evidence="6" id="KW-0256">Endoplasmic reticulum</keyword>
<keyword evidence="9 11" id="KW-0472">Membrane</keyword>
<protein>
    <recommendedName>
        <fullName evidence="14">Selenoprotein S</fullName>
    </recommendedName>
</protein>
<dbReference type="GO" id="GO:0030968">
    <property type="term" value="P:endoplasmic reticulum unfolded protein response"/>
    <property type="evidence" value="ECO:0007669"/>
    <property type="project" value="TreeGrafter"/>
</dbReference>
<evidence type="ECO:0000256" key="5">
    <source>
        <dbReference type="ARBA" id="ARBA00022692"/>
    </source>
</evidence>
<evidence type="ECO:0000256" key="3">
    <source>
        <dbReference type="ARBA" id="ARBA00011034"/>
    </source>
</evidence>
<evidence type="ECO:0000256" key="4">
    <source>
        <dbReference type="ARBA" id="ARBA00022490"/>
    </source>
</evidence>
<dbReference type="PANTHER" id="PTHR28621">
    <property type="entry name" value="SELENOPROTEIN S"/>
    <property type="match status" value="1"/>
</dbReference>
<reference evidence="12 13" key="1">
    <citation type="submission" date="2024-04" db="EMBL/GenBank/DDBJ databases">
        <authorList>
            <person name="Waldvogel A.-M."/>
            <person name="Schoenle A."/>
        </authorList>
    </citation>
    <scope>NUCLEOTIDE SEQUENCE [LARGE SCALE GENOMIC DNA]</scope>
</reference>
<evidence type="ECO:0000256" key="7">
    <source>
        <dbReference type="ARBA" id="ARBA00022933"/>
    </source>
</evidence>
<keyword evidence="13" id="KW-1185">Reference proteome</keyword>
<comment type="subcellular location">
    <subcellularLocation>
        <location evidence="2">Cytoplasm</location>
    </subcellularLocation>
    <subcellularLocation>
        <location evidence="1">Endoplasmic reticulum membrane</location>
        <topology evidence="1">Single-pass membrane protein</topology>
    </subcellularLocation>
</comment>
<feature type="region of interest" description="Disordered" evidence="10">
    <location>
        <begin position="161"/>
        <end position="241"/>
    </location>
</feature>
<proteinExistence type="inferred from homology"/>
<feature type="compositionally biased region" description="Polar residues" evidence="10">
    <location>
        <begin position="38"/>
        <end position="48"/>
    </location>
</feature>
<keyword evidence="8 11" id="KW-1133">Transmembrane helix</keyword>
<evidence type="ECO:0000313" key="13">
    <source>
        <dbReference type="Proteomes" id="UP001497482"/>
    </source>
</evidence>
<evidence type="ECO:0000313" key="12">
    <source>
        <dbReference type="EMBL" id="CAL1603344.1"/>
    </source>
</evidence>